<keyword evidence="4" id="KW-0732">Signal</keyword>
<dbReference type="AlphaFoldDB" id="A0AAV3UA29"/>
<sequence length="429" mass="46129">MVSVSVCSLNILGCNDNTATAGQLPTAKPGKASCEAWLGSHQDYTGFGKVEVTSATYIDNRGALPEKDQASVTSDKFKPFCQLEAYFEKRTGADGKPYAIGLGLALPDDWNGRFYFQGGGALNGLVRSPIGDRASGELPALYRGFAVASTDSGHQSDSIFNHDFFADQQALLNFYSQAIYKSTLQAQGFITSYYQSEPQHRYFVGCSTGGREAMTMSQRYPTLFDGIIAGAPAMRTNLSELADLYMAKALRGNNSTAPFSAAQQTAITDALLEQCDGLDGLVDNLIMAVDHCEFKPDVLLCADNSDQNTCLTPEQISALQTAFAGPRTSQGDQVYPGFYFDTGISASGEGGVPGILQAMAGPLGKPRQNLPFDLNREIEFAEAFPLAPGNATLINLSTFANSGGKLMFYHGVSDPWFSAKDTLNYFRTL</sequence>
<dbReference type="InterPro" id="IPR029058">
    <property type="entry name" value="AB_hydrolase_fold"/>
</dbReference>
<keyword evidence="6" id="KW-0106">Calcium</keyword>
<dbReference type="Pfam" id="PF07519">
    <property type="entry name" value="Tannase"/>
    <property type="match status" value="1"/>
</dbReference>
<dbReference type="GO" id="GO:0046872">
    <property type="term" value="F:metal ion binding"/>
    <property type="evidence" value="ECO:0007669"/>
    <property type="project" value="UniProtKB-KW"/>
</dbReference>
<protein>
    <recommendedName>
        <fullName evidence="10">Tannase/feruloyl esterase family alpha/beta hydrolase</fullName>
    </recommendedName>
</protein>
<comment type="caution">
    <text evidence="8">The sequence shown here is derived from an EMBL/GenBank/DDBJ whole genome shotgun (WGS) entry which is preliminary data.</text>
</comment>
<keyword evidence="7" id="KW-1015">Disulfide bond</keyword>
<evidence type="ECO:0000256" key="4">
    <source>
        <dbReference type="ARBA" id="ARBA00022729"/>
    </source>
</evidence>
<dbReference type="SUPFAM" id="SSF53474">
    <property type="entry name" value="alpha/beta-Hydrolases"/>
    <property type="match status" value="1"/>
</dbReference>
<evidence type="ECO:0000256" key="2">
    <source>
        <dbReference type="ARBA" id="ARBA00022487"/>
    </source>
</evidence>
<keyword evidence="2" id="KW-0719">Serine esterase</keyword>
<dbReference type="PANTHER" id="PTHR33938:SF15">
    <property type="entry name" value="FERULOYL ESTERASE B-RELATED"/>
    <property type="match status" value="1"/>
</dbReference>
<evidence type="ECO:0008006" key="10">
    <source>
        <dbReference type="Google" id="ProtNLM"/>
    </source>
</evidence>
<comment type="similarity">
    <text evidence="1">Belongs to the tannase family.</text>
</comment>
<evidence type="ECO:0000256" key="3">
    <source>
        <dbReference type="ARBA" id="ARBA00022723"/>
    </source>
</evidence>
<evidence type="ECO:0000256" key="5">
    <source>
        <dbReference type="ARBA" id="ARBA00022801"/>
    </source>
</evidence>
<dbReference type="EMBL" id="BAABLX010000080">
    <property type="protein sequence ID" value="GAA4961145.1"/>
    <property type="molecule type" value="Genomic_DNA"/>
</dbReference>
<evidence type="ECO:0000313" key="8">
    <source>
        <dbReference type="EMBL" id="GAA4961145.1"/>
    </source>
</evidence>
<evidence type="ECO:0000256" key="1">
    <source>
        <dbReference type="ARBA" id="ARBA00006249"/>
    </source>
</evidence>
<keyword evidence="3" id="KW-0479">Metal-binding</keyword>
<reference evidence="9" key="1">
    <citation type="journal article" date="2019" name="Int. J. Syst. Evol. Microbiol.">
        <title>The Global Catalogue of Microorganisms (GCM) 10K type strain sequencing project: providing services to taxonomists for standard genome sequencing and annotation.</title>
        <authorList>
            <consortium name="The Broad Institute Genomics Platform"/>
            <consortium name="The Broad Institute Genome Sequencing Center for Infectious Disease"/>
            <person name="Wu L."/>
            <person name="Ma J."/>
        </authorList>
    </citation>
    <scope>NUCLEOTIDE SEQUENCE [LARGE SCALE GENOMIC DNA]</scope>
    <source>
        <strain evidence="9">JCM 19134</strain>
    </source>
</reference>
<name>A0AAV3UA29_9ALTE</name>
<accession>A0AAV3UA29</accession>
<evidence type="ECO:0000313" key="9">
    <source>
        <dbReference type="Proteomes" id="UP001409585"/>
    </source>
</evidence>
<dbReference type="Gene3D" id="3.40.50.1820">
    <property type="entry name" value="alpha/beta hydrolase"/>
    <property type="match status" value="1"/>
</dbReference>
<evidence type="ECO:0000256" key="7">
    <source>
        <dbReference type="ARBA" id="ARBA00023157"/>
    </source>
</evidence>
<dbReference type="Proteomes" id="UP001409585">
    <property type="component" value="Unassembled WGS sequence"/>
</dbReference>
<dbReference type="GO" id="GO:0052689">
    <property type="term" value="F:carboxylic ester hydrolase activity"/>
    <property type="evidence" value="ECO:0007669"/>
    <property type="project" value="UniProtKB-KW"/>
</dbReference>
<keyword evidence="9" id="KW-1185">Reference proteome</keyword>
<evidence type="ECO:0000256" key="6">
    <source>
        <dbReference type="ARBA" id="ARBA00022837"/>
    </source>
</evidence>
<dbReference type="PANTHER" id="PTHR33938">
    <property type="entry name" value="FERULOYL ESTERASE B-RELATED"/>
    <property type="match status" value="1"/>
</dbReference>
<organism evidence="8 9">
    <name type="scientific">Halioxenophilus aromaticivorans</name>
    <dbReference type="NCBI Taxonomy" id="1306992"/>
    <lineage>
        <taxon>Bacteria</taxon>
        <taxon>Pseudomonadati</taxon>
        <taxon>Pseudomonadota</taxon>
        <taxon>Gammaproteobacteria</taxon>
        <taxon>Alteromonadales</taxon>
        <taxon>Alteromonadaceae</taxon>
        <taxon>Halioxenophilus</taxon>
    </lineage>
</organism>
<gene>
    <name evidence="8" type="ORF">GCM10025791_48250</name>
</gene>
<dbReference type="InterPro" id="IPR011118">
    <property type="entry name" value="Tannase/feruloyl_esterase"/>
</dbReference>
<keyword evidence="5" id="KW-0378">Hydrolase</keyword>
<proteinExistence type="inferred from homology"/>